<sequence>MDPFQPPQDSPAPQQPPQPPRQGGPVPGPYASPGPYTSPPPGPYGPYGPGGPGGAPGVPGPYGVPRQSTNGLAVASLVSGIVCCLPPLGLVFGLIALPQIRKKQQKGKGMAITGIVLSSLACLMMALGFTSGSFADAWREFDKGMDEAAADQSPFSLRKGDCFRVDGKLETYATDVKTVPCTTPHEGEVSGGFKITGFTRWPGEDAIDRIAEDRCQKVNSAYALDTWAVPEDALTYYYLPSKESWRLGDRAVTCTLATEGAPFTRSLRSDESTLDADQVHFLKQMNPIDDALFEEPDKDADADLAGNKAWARKVHRAVTTAGDGLRGHTWPDGSAKPVGELAEKLETAARKWRALATAKDADAFWEVYEAAYDALTTDAEKQSRSALGLTDTLEEGSDGGGATGGGGTGGSGGSGESEGGGEGGGRKV</sequence>
<keyword evidence="2" id="KW-1133">Transmembrane helix</keyword>
<evidence type="ECO:0000256" key="1">
    <source>
        <dbReference type="SAM" id="MobiDB-lite"/>
    </source>
</evidence>
<protein>
    <submittedName>
        <fullName evidence="5">DUF4190 domain-containing protein</fullName>
    </submittedName>
</protein>
<feature type="region of interest" description="Disordered" evidence="1">
    <location>
        <begin position="379"/>
        <end position="428"/>
    </location>
</feature>
<dbReference type="EMBL" id="JBHMCT010000009">
    <property type="protein sequence ID" value="MFB9555589.1"/>
    <property type="molecule type" value="Genomic_DNA"/>
</dbReference>
<evidence type="ECO:0000259" key="4">
    <source>
        <dbReference type="Pfam" id="PF13845"/>
    </source>
</evidence>
<feature type="compositionally biased region" description="Gly residues" evidence="1">
    <location>
        <begin position="398"/>
        <end position="428"/>
    </location>
</feature>
<dbReference type="Pfam" id="PF13845">
    <property type="entry name" value="Septum_form"/>
    <property type="match status" value="1"/>
</dbReference>
<dbReference type="RefSeq" id="WP_345485854.1">
    <property type="nucleotide sequence ID" value="NZ_BAAAWU010000001.1"/>
</dbReference>
<accession>A0ABV5QQ08</accession>
<evidence type="ECO:0000313" key="5">
    <source>
        <dbReference type="EMBL" id="MFB9555589.1"/>
    </source>
</evidence>
<dbReference type="Pfam" id="PF13828">
    <property type="entry name" value="DUF4190"/>
    <property type="match status" value="1"/>
</dbReference>
<feature type="compositionally biased region" description="Pro residues" evidence="1">
    <location>
        <begin position="1"/>
        <end position="46"/>
    </location>
</feature>
<feature type="domain" description="DUF4190" evidence="3">
    <location>
        <begin position="72"/>
        <end position="127"/>
    </location>
</feature>
<feature type="transmembrane region" description="Helical" evidence="2">
    <location>
        <begin position="109"/>
        <end position="129"/>
    </location>
</feature>
<keyword evidence="2" id="KW-0812">Transmembrane</keyword>
<evidence type="ECO:0000313" key="6">
    <source>
        <dbReference type="Proteomes" id="UP001589716"/>
    </source>
</evidence>
<name>A0ABV5QQ08_9ACTN</name>
<gene>
    <name evidence="5" type="ORF">ACFFTP_15520</name>
</gene>
<keyword evidence="2" id="KW-0472">Membrane</keyword>
<comment type="caution">
    <text evidence="5">The sequence shown here is derived from an EMBL/GenBank/DDBJ whole genome shotgun (WGS) entry which is preliminary data.</text>
</comment>
<keyword evidence="6" id="KW-1185">Reference proteome</keyword>
<dbReference type="InterPro" id="IPR025241">
    <property type="entry name" value="DUF4190"/>
</dbReference>
<dbReference type="InterPro" id="IPR026004">
    <property type="entry name" value="Septum_form"/>
</dbReference>
<reference evidence="5 6" key="1">
    <citation type="submission" date="2024-09" db="EMBL/GenBank/DDBJ databases">
        <authorList>
            <person name="Sun Q."/>
            <person name="Mori K."/>
        </authorList>
    </citation>
    <scope>NUCLEOTIDE SEQUENCE [LARGE SCALE GENOMIC DNA]</scope>
    <source>
        <strain evidence="5 6">JCM 4414</strain>
    </source>
</reference>
<evidence type="ECO:0000259" key="3">
    <source>
        <dbReference type="Pfam" id="PF13828"/>
    </source>
</evidence>
<organism evidence="5 6">
    <name type="scientific">Streptomyces roseoviridis</name>
    <dbReference type="NCBI Taxonomy" id="67361"/>
    <lineage>
        <taxon>Bacteria</taxon>
        <taxon>Bacillati</taxon>
        <taxon>Actinomycetota</taxon>
        <taxon>Actinomycetes</taxon>
        <taxon>Kitasatosporales</taxon>
        <taxon>Streptomycetaceae</taxon>
        <taxon>Streptomyces</taxon>
    </lineage>
</organism>
<feature type="domain" description="Septum formation-related" evidence="4">
    <location>
        <begin position="148"/>
        <end position="254"/>
    </location>
</feature>
<feature type="region of interest" description="Disordered" evidence="1">
    <location>
        <begin position="1"/>
        <end position="52"/>
    </location>
</feature>
<dbReference type="Proteomes" id="UP001589716">
    <property type="component" value="Unassembled WGS sequence"/>
</dbReference>
<feature type="transmembrane region" description="Helical" evidence="2">
    <location>
        <begin position="72"/>
        <end position="97"/>
    </location>
</feature>
<proteinExistence type="predicted"/>
<evidence type="ECO:0000256" key="2">
    <source>
        <dbReference type="SAM" id="Phobius"/>
    </source>
</evidence>